<dbReference type="Pfam" id="PF13646">
    <property type="entry name" value="HEAT_2"/>
    <property type="match status" value="1"/>
</dbReference>
<dbReference type="EMBL" id="FONR01000071">
    <property type="protein sequence ID" value="SFH23942.1"/>
    <property type="molecule type" value="Genomic_DNA"/>
</dbReference>
<organism evidence="1 2">
    <name type="scientific">Streptomyces mirabilis</name>
    <dbReference type="NCBI Taxonomy" id="68239"/>
    <lineage>
        <taxon>Bacteria</taxon>
        <taxon>Bacillati</taxon>
        <taxon>Actinomycetota</taxon>
        <taxon>Actinomycetes</taxon>
        <taxon>Kitasatosporales</taxon>
        <taxon>Streptomycetaceae</taxon>
        <taxon>Streptomyces</taxon>
    </lineage>
</organism>
<protein>
    <recommendedName>
        <fullName evidence="3">HEAT repeat-containing protein</fullName>
    </recommendedName>
</protein>
<accession>A0A1I2YE40</accession>
<evidence type="ECO:0000313" key="1">
    <source>
        <dbReference type="EMBL" id="SFH23942.1"/>
    </source>
</evidence>
<dbReference type="Gene3D" id="1.25.10.10">
    <property type="entry name" value="Leucine-rich Repeat Variant"/>
    <property type="match status" value="1"/>
</dbReference>
<evidence type="ECO:0008006" key="3">
    <source>
        <dbReference type="Google" id="ProtNLM"/>
    </source>
</evidence>
<dbReference type="InterPro" id="IPR011989">
    <property type="entry name" value="ARM-like"/>
</dbReference>
<sequence length="403" mass="44064">MTDNDPLTGLDDVPWAQLQHSYGMADDVPGHLRAMQAGVWEVRYPPSAQLANHIVHQGTRSQAAVYTVPFLVRMALDPRLVNRHRFIGLLVAIAIGLDNNYLPNGYDPREDRASLADIRDEADDWAQWIDEAADDEQRKQREGSCAQVLIDAEAVVRSYDAVREALPALAVLLTSDSPELRAKTANLLAWFPESAAASIPLLKAFIADEDSPGAAATGVVALGLLGEPATVPFIRRYLDSPIVELRWASAFALTRFGIADPAVVDVLTQVVARPPEKTETMSFLSGSYMSLAAMALAETSEATTLRAVDAMLVGLADCRGVEAFDDRYYTAETLFRLVFPDDPAEPPQAFGDLSDVQQRVVRFVADQDEAGWPSGGMDAFRRWKVPTRHSDLRVYAGIVQAGQ</sequence>
<dbReference type="OrthoDB" id="292843at2"/>
<gene>
    <name evidence="1" type="ORF">SAMN02787118_1712</name>
</gene>
<dbReference type="SUPFAM" id="SSF48371">
    <property type="entry name" value="ARM repeat"/>
    <property type="match status" value="1"/>
</dbReference>
<dbReference type="InterPro" id="IPR016024">
    <property type="entry name" value="ARM-type_fold"/>
</dbReference>
<evidence type="ECO:0000313" key="2">
    <source>
        <dbReference type="Proteomes" id="UP000181942"/>
    </source>
</evidence>
<proteinExistence type="predicted"/>
<dbReference type="RefSeq" id="WP_075033972.1">
    <property type="nucleotide sequence ID" value="NZ_FONR01000071.1"/>
</dbReference>
<dbReference type="AlphaFoldDB" id="A0A1I2YE40"/>
<reference evidence="1 2" key="1">
    <citation type="submission" date="2016-10" db="EMBL/GenBank/DDBJ databases">
        <authorList>
            <person name="de Groot N.N."/>
        </authorList>
    </citation>
    <scope>NUCLEOTIDE SEQUENCE [LARGE SCALE GENOMIC DNA]</scope>
    <source>
        <strain evidence="1 2">OK461</strain>
    </source>
</reference>
<dbReference type="Proteomes" id="UP000181942">
    <property type="component" value="Unassembled WGS sequence"/>
</dbReference>
<name>A0A1I2YE40_9ACTN</name>